<reference evidence="1" key="1">
    <citation type="submission" date="2020-08" db="EMBL/GenBank/DDBJ databases">
        <title>Multicomponent nature underlies the extraordinary mechanical properties of spider dragline silk.</title>
        <authorList>
            <person name="Kono N."/>
            <person name="Nakamura H."/>
            <person name="Mori M."/>
            <person name="Yoshida Y."/>
            <person name="Ohtoshi R."/>
            <person name="Malay A.D."/>
            <person name="Moran D.A.P."/>
            <person name="Tomita M."/>
            <person name="Numata K."/>
            <person name="Arakawa K."/>
        </authorList>
    </citation>
    <scope>NUCLEOTIDE SEQUENCE</scope>
</reference>
<dbReference type="Proteomes" id="UP000886998">
    <property type="component" value="Unassembled WGS sequence"/>
</dbReference>
<name>A0A8X6Y1E0_9ARAC</name>
<protein>
    <submittedName>
        <fullName evidence="1">Uncharacterized protein</fullName>
    </submittedName>
</protein>
<dbReference type="EMBL" id="BMAV01014437">
    <property type="protein sequence ID" value="GFY62836.1"/>
    <property type="molecule type" value="Genomic_DNA"/>
</dbReference>
<dbReference type="AlphaFoldDB" id="A0A8X6Y1E0"/>
<gene>
    <name evidence="1" type="ORF">TNIN_159721</name>
</gene>
<accession>A0A8X6Y1E0</accession>
<sequence length="85" mass="9980">MFTTNDLLCSNKNAQDSDQELTYLISLNNYNLKFNKLPVIGSEYMIFCEVSTDQPRPHIPAAFRREIFERYHRTFLILVFEALSS</sequence>
<organism evidence="1 2">
    <name type="scientific">Trichonephila inaurata madagascariensis</name>
    <dbReference type="NCBI Taxonomy" id="2747483"/>
    <lineage>
        <taxon>Eukaryota</taxon>
        <taxon>Metazoa</taxon>
        <taxon>Ecdysozoa</taxon>
        <taxon>Arthropoda</taxon>
        <taxon>Chelicerata</taxon>
        <taxon>Arachnida</taxon>
        <taxon>Araneae</taxon>
        <taxon>Araneomorphae</taxon>
        <taxon>Entelegynae</taxon>
        <taxon>Araneoidea</taxon>
        <taxon>Nephilidae</taxon>
        <taxon>Trichonephila</taxon>
        <taxon>Trichonephila inaurata</taxon>
    </lineage>
</organism>
<comment type="caution">
    <text evidence="1">The sequence shown here is derived from an EMBL/GenBank/DDBJ whole genome shotgun (WGS) entry which is preliminary data.</text>
</comment>
<proteinExistence type="predicted"/>
<evidence type="ECO:0000313" key="2">
    <source>
        <dbReference type="Proteomes" id="UP000886998"/>
    </source>
</evidence>
<evidence type="ECO:0000313" key="1">
    <source>
        <dbReference type="EMBL" id="GFY62836.1"/>
    </source>
</evidence>
<dbReference type="OrthoDB" id="422540at2759"/>
<keyword evidence="2" id="KW-1185">Reference proteome</keyword>